<comment type="caution">
    <text evidence="3">The sequence shown here is derived from an EMBL/GenBank/DDBJ whole genome shotgun (WGS) entry which is preliminary data.</text>
</comment>
<dbReference type="Pfam" id="PF04862">
    <property type="entry name" value="DUF642"/>
    <property type="match status" value="1"/>
</dbReference>
<dbReference type="OrthoDB" id="5761316at2"/>
<gene>
    <name evidence="3" type="ORF">A3K86_14240</name>
</gene>
<keyword evidence="1" id="KW-0732">Signal</keyword>
<dbReference type="AlphaFoldDB" id="A0A178K9U1"/>
<feature type="chain" id="PRO_5008090193" description="DUF642 domain-containing protein" evidence="1">
    <location>
        <begin position="32"/>
        <end position="221"/>
    </location>
</feature>
<organism evidence="3 4">
    <name type="scientific">Photobacterium jeanii</name>
    <dbReference type="NCBI Taxonomy" id="858640"/>
    <lineage>
        <taxon>Bacteria</taxon>
        <taxon>Pseudomonadati</taxon>
        <taxon>Pseudomonadota</taxon>
        <taxon>Gammaproteobacteria</taxon>
        <taxon>Vibrionales</taxon>
        <taxon>Vibrionaceae</taxon>
        <taxon>Photobacterium</taxon>
    </lineage>
</organism>
<protein>
    <recommendedName>
        <fullName evidence="2">DUF642 domain-containing protein</fullName>
    </recommendedName>
</protein>
<proteinExistence type="predicted"/>
<dbReference type="InterPro" id="IPR006946">
    <property type="entry name" value="DGR2-like_dom"/>
</dbReference>
<reference evidence="3 4" key="1">
    <citation type="submission" date="2016-03" db="EMBL/GenBank/DDBJ databases">
        <title>Photobacterium proteolyticum sp. nov. a protease producing bacterium isolated from ocean sediments of Laizhou Bay.</title>
        <authorList>
            <person name="Li Y."/>
        </authorList>
    </citation>
    <scope>NUCLEOTIDE SEQUENCE [LARGE SCALE GENOMIC DNA]</scope>
    <source>
        <strain evidence="3 4">R-40508</strain>
    </source>
</reference>
<dbReference type="Proteomes" id="UP000078503">
    <property type="component" value="Unassembled WGS sequence"/>
</dbReference>
<dbReference type="RefSeq" id="WP_068332268.1">
    <property type="nucleotide sequence ID" value="NZ_LVHF01000028.1"/>
</dbReference>
<evidence type="ECO:0000313" key="3">
    <source>
        <dbReference type="EMBL" id="OAN13725.1"/>
    </source>
</evidence>
<evidence type="ECO:0000256" key="1">
    <source>
        <dbReference type="SAM" id="SignalP"/>
    </source>
</evidence>
<evidence type="ECO:0000313" key="4">
    <source>
        <dbReference type="Proteomes" id="UP000078503"/>
    </source>
</evidence>
<keyword evidence="4" id="KW-1185">Reference proteome</keyword>
<name>A0A178K9U1_9GAMM</name>
<evidence type="ECO:0000259" key="2">
    <source>
        <dbReference type="Pfam" id="PF04862"/>
    </source>
</evidence>
<sequence length="221" mass="25092">MKKGFGQHFNFILVLLFTIVCAILFSSAAQANLIKNGGFEDIDVPDRSWRYFSQGTPNLAWQGSNVEIWDSLFGFEAAEGEQYGELNAHPNQGQFSIYQTFDTVAGGIYDLSFNYSARRNNKNEQFEVSAGDFSQVLTSNIRFNWQDFATEFTALSDTTTITFTALNRGTLGNLIDNIVITQNRLPIPEPELIFPLTFALLFLLLRARYHRKPKPIRIKLD</sequence>
<dbReference type="STRING" id="858640.A3K86_14240"/>
<dbReference type="Gene3D" id="2.60.120.260">
    <property type="entry name" value="Galactose-binding domain-like"/>
    <property type="match status" value="1"/>
</dbReference>
<feature type="domain" description="DUF642" evidence="2">
    <location>
        <begin position="33"/>
        <end position="180"/>
    </location>
</feature>
<dbReference type="EMBL" id="LVHF01000028">
    <property type="protein sequence ID" value="OAN13725.1"/>
    <property type="molecule type" value="Genomic_DNA"/>
</dbReference>
<accession>A0A178K9U1</accession>
<feature type="signal peptide" evidence="1">
    <location>
        <begin position="1"/>
        <end position="31"/>
    </location>
</feature>